<feature type="compositionally biased region" description="Basic residues" evidence="1">
    <location>
        <begin position="764"/>
        <end position="773"/>
    </location>
</feature>
<evidence type="ECO:0000313" key="2">
    <source>
        <dbReference type="EMBL" id="KAJ7217671.1"/>
    </source>
</evidence>
<dbReference type="Proteomes" id="UP001219525">
    <property type="component" value="Unassembled WGS sequence"/>
</dbReference>
<gene>
    <name evidence="2" type="ORF">GGX14DRAFT_597301</name>
</gene>
<evidence type="ECO:0000256" key="1">
    <source>
        <dbReference type="SAM" id="MobiDB-lite"/>
    </source>
</evidence>
<sequence>MAISATSIVELATHVNKLNVPGIHDEVLHRLEWCWGLGHNHLDEHLQLFSDPQHFLTDETLFVLLHREVIRNIWRHNLGAKIGICWPPIQKLYKGCKSFEYIAIPSNPTSILPARALVLDVPPHVVLCTTFGKVSRAWGHLPAKAYDVLRDSLIERSKVATPNGEAVSSPSEFDSMEDIYRRWSWATPVPSSFFAEDSDHTMVEADEPPDPRSPGSSCKDTKHNGGSPASREREVDSKHRLLPSELAPEPQIRLSLAMDSDEESEADDMDDSTVNSGSSVSTVEDSGQHRQVACNEFEDDSTWFTDDCTRLKEIQDWAQARSSAGDDVHVVYDDTDITDRLPERPRVVTTLNLEKPDYLSRHTACVRPATPFIIKLGIYAVLARNFQFPILDAFQSASRSGLYAIVLGWQVAQWQAGRILSSLLPSGPVSCQCISSQMATFTFLSENDKFGAPNAKPPSDGAATAPPPAAKYRKKFRWGEYVPPADNPTALNARSTAAEVPISHLKISAAQRELVEAMYNPTFSRSFLVPPIVDHIFSLDDEAQLRASAIMAQYGLDIDSREHITNRWSQQWSRRSAKSKTDIRKLLYLCACGYDHHQRNTKYDRTQNVNGDSSGTQQRHTAAPFTGCLAHAEITTRSHKIVRIRGHFDHNDGCKKALYERIPPIPAHPSVYAVALAQLGDGASFSDIRRKNRELFQAKAYKDFPDDLASSQFRVLPALPASPVVKPPALSSAGSSMARVAPNADSQIGVKRKQLLPPSPEKSQKRHQSFGIH</sequence>
<feature type="region of interest" description="Disordered" evidence="1">
    <location>
        <begin position="727"/>
        <end position="773"/>
    </location>
</feature>
<dbReference type="EMBL" id="JARJCW010000013">
    <property type="protein sequence ID" value="KAJ7217671.1"/>
    <property type="molecule type" value="Genomic_DNA"/>
</dbReference>
<feature type="region of interest" description="Disordered" evidence="1">
    <location>
        <begin position="202"/>
        <end position="289"/>
    </location>
</feature>
<feature type="compositionally biased region" description="Acidic residues" evidence="1">
    <location>
        <begin position="259"/>
        <end position="271"/>
    </location>
</feature>
<proteinExistence type="predicted"/>
<evidence type="ECO:0000313" key="3">
    <source>
        <dbReference type="Proteomes" id="UP001219525"/>
    </source>
</evidence>
<comment type="caution">
    <text evidence="2">The sequence shown here is derived from an EMBL/GenBank/DDBJ whole genome shotgun (WGS) entry which is preliminary data.</text>
</comment>
<feature type="compositionally biased region" description="Low complexity" evidence="1">
    <location>
        <begin position="272"/>
        <end position="283"/>
    </location>
</feature>
<feature type="compositionally biased region" description="Basic and acidic residues" evidence="1">
    <location>
        <begin position="230"/>
        <end position="239"/>
    </location>
</feature>
<dbReference type="AlphaFoldDB" id="A0AAD6VQP6"/>
<name>A0AAD6VQP6_9AGAR</name>
<protein>
    <submittedName>
        <fullName evidence="2">Uncharacterized protein</fullName>
    </submittedName>
</protein>
<accession>A0AAD6VQP6</accession>
<organism evidence="2 3">
    <name type="scientific">Mycena pura</name>
    <dbReference type="NCBI Taxonomy" id="153505"/>
    <lineage>
        <taxon>Eukaryota</taxon>
        <taxon>Fungi</taxon>
        <taxon>Dikarya</taxon>
        <taxon>Basidiomycota</taxon>
        <taxon>Agaricomycotina</taxon>
        <taxon>Agaricomycetes</taxon>
        <taxon>Agaricomycetidae</taxon>
        <taxon>Agaricales</taxon>
        <taxon>Marasmiineae</taxon>
        <taxon>Mycenaceae</taxon>
        <taxon>Mycena</taxon>
    </lineage>
</organism>
<keyword evidence="3" id="KW-1185">Reference proteome</keyword>
<reference evidence="2" key="1">
    <citation type="submission" date="2023-03" db="EMBL/GenBank/DDBJ databases">
        <title>Massive genome expansion in bonnet fungi (Mycena s.s.) driven by repeated elements and novel gene families across ecological guilds.</title>
        <authorList>
            <consortium name="Lawrence Berkeley National Laboratory"/>
            <person name="Harder C.B."/>
            <person name="Miyauchi S."/>
            <person name="Viragh M."/>
            <person name="Kuo A."/>
            <person name="Thoen E."/>
            <person name="Andreopoulos B."/>
            <person name="Lu D."/>
            <person name="Skrede I."/>
            <person name="Drula E."/>
            <person name="Henrissat B."/>
            <person name="Morin E."/>
            <person name="Kohler A."/>
            <person name="Barry K."/>
            <person name="LaButti K."/>
            <person name="Morin E."/>
            <person name="Salamov A."/>
            <person name="Lipzen A."/>
            <person name="Mereny Z."/>
            <person name="Hegedus B."/>
            <person name="Baldrian P."/>
            <person name="Stursova M."/>
            <person name="Weitz H."/>
            <person name="Taylor A."/>
            <person name="Grigoriev I.V."/>
            <person name="Nagy L.G."/>
            <person name="Martin F."/>
            <person name="Kauserud H."/>
        </authorList>
    </citation>
    <scope>NUCLEOTIDE SEQUENCE</scope>
    <source>
        <strain evidence="2">9144</strain>
    </source>
</reference>